<dbReference type="SUPFAM" id="SSF54928">
    <property type="entry name" value="RNA-binding domain, RBD"/>
    <property type="match status" value="1"/>
</dbReference>
<reference evidence="4" key="1">
    <citation type="submission" date="2021-10" db="EMBL/GenBank/DDBJ databases">
        <title>De novo Genome Assembly of Clathrus columnatus (Basidiomycota, Fungi) Using Illumina and Nanopore Sequence Data.</title>
        <authorList>
            <person name="Ogiso-Tanaka E."/>
            <person name="Itagaki H."/>
            <person name="Hosoya T."/>
            <person name="Hosaka K."/>
        </authorList>
    </citation>
    <scope>NUCLEOTIDE SEQUENCE</scope>
    <source>
        <strain evidence="4">MO-923</strain>
    </source>
</reference>
<evidence type="ECO:0000256" key="2">
    <source>
        <dbReference type="SAM" id="MobiDB-lite"/>
    </source>
</evidence>
<dbReference type="GO" id="GO:0008270">
    <property type="term" value="F:zinc ion binding"/>
    <property type="evidence" value="ECO:0007669"/>
    <property type="project" value="UniProtKB-KW"/>
</dbReference>
<gene>
    <name evidence="4" type="ORF">Clacol_004719</name>
</gene>
<organism evidence="4 5">
    <name type="scientific">Clathrus columnatus</name>
    <dbReference type="NCBI Taxonomy" id="1419009"/>
    <lineage>
        <taxon>Eukaryota</taxon>
        <taxon>Fungi</taxon>
        <taxon>Dikarya</taxon>
        <taxon>Basidiomycota</taxon>
        <taxon>Agaricomycotina</taxon>
        <taxon>Agaricomycetes</taxon>
        <taxon>Phallomycetidae</taxon>
        <taxon>Phallales</taxon>
        <taxon>Clathraceae</taxon>
        <taxon>Clathrus</taxon>
    </lineage>
</organism>
<feature type="region of interest" description="Disordered" evidence="2">
    <location>
        <begin position="79"/>
        <end position="108"/>
    </location>
</feature>
<sequence>MTIPLSTPVNATPISPSPSVKDNVTNNNTNTSSPRTPRSSIITEGISTPLHSPFSGRSFASSFTSPSFAQVVADGDSGASLVKQQQQLRSHRTPFYPSPKTSPGSSLADQIDNWRTRARLNGIRVTPDGNRVNSDESVGEEPRSRSKLPLCFSTPPPKRTHENIYSRGAYTAPSRFPDVDRMIESPGYFSNEAYNQRLSLTNLAKLNDLFEALSLSSTAEVPDNALSNTPSARFPNDPVAFSGFPNSPTNALLSTDKRLDNLTAFPKPSCTVCDKQSSSESFRMIVLSPCSHVFCASCFTGTLNIVGEKSMSCMKCNTPVESFHFALDVNGHSEIDLCGGDLGLSGYRPRSPSELASRLMDLTNGVKTMSSPKLVSNQSTATSNIDISVLRIDNVPWDVTPSMLREFFQLSLHSIHVLLDLKGKTLSHAFVRLASPDARIALRSTQNAVLGKGRRARAVTVTLASMDELLTAIYHYWSGTFKNGVPSLDGLNSERVKDALKHGLVSEEELNSLRDLMLNPIVSRLLLIDAHRLKSLFNVTLVAVKTLIGKVLEMNANVELLLELRDAAVACQIFTQLQRLTILQIMNDTGEVLL</sequence>
<proteinExistence type="predicted"/>
<dbReference type="GO" id="GO:0003676">
    <property type="term" value="F:nucleic acid binding"/>
    <property type="evidence" value="ECO:0007669"/>
    <property type="project" value="InterPro"/>
</dbReference>
<evidence type="ECO:0000313" key="4">
    <source>
        <dbReference type="EMBL" id="GJJ10493.1"/>
    </source>
</evidence>
<dbReference type="EMBL" id="BPWL01000005">
    <property type="protein sequence ID" value="GJJ10493.1"/>
    <property type="molecule type" value="Genomic_DNA"/>
</dbReference>
<feature type="compositionally biased region" description="Polar residues" evidence="2">
    <location>
        <begin position="99"/>
        <end position="108"/>
    </location>
</feature>
<feature type="compositionally biased region" description="Low complexity" evidence="2">
    <location>
        <begin position="25"/>
        <end position="40"/>
    </location>
</feature>
<feature type="region of interest" description="Disordered" evidence="2">
    <location>
        <begin position="125"/>
        <end position="159"/>
    </location>
</feature>
<accession>A0AAV5ABE7</accession>
<feature type="domain" description="RING-type" evidence="3">
    <location>
        <begin position="270"/>
        <end position="317"/>
    </location>
</feature>
<evidence type="ECO:0000256" key="1">
    <source>
        <dbReference type="PROSITE-ProRule" id="PRU00175"/>
    </source>
</evidence>
<feature type="compositionally biased region" description="Polar residues" evidence="2">
    <location>
        <begin position="1"/>
        <end position="24"/>
    </location>
</feature>
<name>A0AAV5ABE7_9AGAM</name>
<dbReference type="Gene3D" id="3.30.40.10">
    <property type="entry name" value="Zinc/RING finger domain, C3HC4 (zinc finger)"/>
    <property type="match status" value="1"/>
</dbReference>
<dbReference type="Gene3D" id="3.30.70.330">
    <property type="match status" value="1"/>
</dbReference>
<keyword evidence="5" id="KW-1185">Reference proteome</keyword>
<dbReference type="InterPro" id="IPR013083">
    <property type="entry name" value="Znf_RING/FYVE/PHD"/>
</dbReference>
<feature type="region of interest" description="Disordered" evidence="2">
    <location>
        <begin position="1"/>
        <end position="49"/>
    </location>
</feature>
<dbReference type="SMART" id="SM00184">
    <property type="entry name" value="RING"/>
    <property type="match status" value="1"/>
</dbReference>
<dbReference type="InterPro" id="IPR001841">
    <property type="entry name" value="Znf_RING"/>
</dbReference>
<dbReference type="InterPro" id="IPR012677">
    <property type="entry name" value="Nucleotide-bd_a/b_plait_sf"/>
</dbReference>
<protein>
    <recommendedName>
        <fullName evidence="3">RING-type domain-containing protein</fullName>
    </recommendedName>
</protein>
<evidence type="ECO:0000313" key="5">
    <source>
        <dbReference type="Proteomes" id="UP001050691"/>
    </source>
</evidence>
<dbReference type="CDD" id="cd16449">
    <property type="entry name" value="RING-HC"/>
    <property type="match status" value="1"/>
</dbReference>
<dbReference type="SUPFAM" id="SSF57850">
    <property type="entry name" value="RING/U-box"/>
    <property type="match status" value="1"/>
</dbReference>
<dbReference type="Proteomes" id="UP001050691">
    <property type="component" value="Unassembled WGS sequence"/>
</dbReference>
<keyword evidence="1" id="KW-0863">Zinc-finger</keyword>
<keyword evidence="1" id="KW-0862">Zinc</keyword>
<dbReference type="PROSITE" id="PS50089">
    <property type="entry name" value="ZF_RING_2"/>
    <property type="match status" value="1"/>
</dbReference>
<keyword evidence="1" id="KW-0479">Metal-binding</keyword>
<dbReference type="AlphaFoldDB" id="A0AAV5ABE7"/>
<evidence type="ECO:0000259" key="3">
    <source>
        <dbReference type="PROSITE" id="PS50089"/>
    </source>
</evidence>
<dbReference type="InterPro" id="IPR035979">
    <property type="entry name" value="RBD_domain_sf"/>
</dbReference>
<comment type="caution">
    <text evidence="4">The sequence shown here is derived from an EMBL/GenBank/DDBJ whole genome shotgun (WGS) entry which is preliminary data.</text>
</comment>